<reference evidence="2" key="1">
    <citation type="submission" date="2011-03" db="EMBL/GenBank/DDBJ databases">
        <title>The Genome Sequence of Nematocida sp1 strain ERTm2.</title>
        <authorList>
            <consortium name="The Broad Institute Genome Sequencing Platform"/>
            <consortium name="The Broad Institute Genome Sequencing Center for Infectious Disease"/>
            <person name="Cuomo C."/>
            <person name="Troemel E."/>
            <person name="Young S.K."/>
            <person name="Zeng Q."/>
            <person name="Gargeya S."/>
            <person name="Fitzgerald M."/>
            <person name="Haas B."/>
            <person name="Abouelleil A."/>
            <person name="Alvarado L."/>
            <person name="Arachchi H.M."/>
            <person name="Berlin A."/>
            <person name="Brown A."/>
            <person name="Chapman S.B."/>
            <person name="Chen Z."/>
            <person name="Dunbar C."/>
            <person name="Freedman E."/>
            <person name="Gearin G."/>
            <person name="Gellesch M."/>
            <person name="Goldberg J."/>
            <person name="Griggs A."/>
            <person name="Gujja S."/>
            <person name="Heilman E.R."/>
            <person name="Heiman D."/>
            <person name="Howarth C."/>
            <person name="Larson L."/>
            <person name="Lui A."/>
            <person name="MacDonald P.J.P."/>
            <person name="Mehta T."/>
            <person name="Montmayeur A."/>
            <person name="Murphy C."/>
            <person name="Neiman D."/>
            <person name="Pearson M."/>
            <person name="Priest M."/>
            <person name="Roberts A."/>
            <person name="Saif S."/>
            <person name="Shea T."/>
            <person name="Shenoy N."/>
            <person name="Sisk P."/>
            <person name="Stolte C."/>
            <person name="Sykes S."/>
            <person name="White J."/>
            <person name="Yandava C."/>
            <person name="Wortman J."/>
            <person name="Nusbaum C."/>
            <person name="Birren B."/>
        </authorList>
    </citation>
    <scope>NUCLEOTIDE SEQUENCE</scope>
    <source>
        <strain evidence="2">ERTm2</strain>
    </source>
</reference>
<proteinExistence type="predicted"/>
<feature type="compositionally biased region" description="Basic and acidic residues" evidence="1">
    <location>
        <begin position="208"/>
        <end position="248"/>
    </location>
</feature>
<accession>H8ZFM7</accession>
<organism evidence="2">
    <name type="scientific">Nematocida ausubeli (strain ATCC PRA-371 / ERTm2)</name>
    <name type="common">Nematode killer fungus</name>
    <dbReference type="NCBI Taxonomy" id="1913371"/>
    <lineage>
        <taxon>Eukaryota</taxon>
        <taxon>Fungi</taxon>
        <taxon>Fungi incertae sedis</taxon>
        <taxon>Microsporidia</taxon>
        <taxon>Nematocida</taxon>
    </lineage>
</organism>
<dbReference type="Proteomes" id="UP000005622">
    <property type="component" value="Unassembled WGS sequence"/>
</dbReference>
<feature type="region of interest" description="Disordered" evidence="1">
    <location>
        <begin position="1"/>
        <end position="49"/>
    </location>
</feature>
<name>H8ZFM7_NEMA1</name>
<evidence type="ECO:0000256" key="1">
    <source>
        <dbReference type="SAM" id="MobiDB-lite"/>
    </source>
</evidence>
<gene>
    <name evidence="2" type="ORF">NERG_02398</name>
</gene>
<feature type="region of interest" description="Disordered" evidence="1">
    <location>
        <begin position="177"/>
        <end position="336"/>
    </location>
</feature>
<evidence type="ECO:0000313" key="2">
    <source>
        <dbReference type="EMBL" id="EHY64588.1"/>
    </source>
</evidence>
<feature type="compositionally biased region" description="Basic and acidic residues" evidence="1">
    <location>
        <begin position="254"/>
        <end position="270"/>
    </location>
</feature>
<feature type="compositionally biased region" description="Basic residues" evidence="1">
    <location>
        <begin position="1"/>
        <end position="12"/>
    </location>
</feature>
<dbReference type="EMBL" id="JH604640">
    <property type="protein sequence ID" value="EHY64588.1"/>
    <property type="molecule type" value="Genomic_DNA"/>
</dbReference>
<dbReference type="HOGENOM" id="CLU_639497_0_0_1"/>
<dbReference type="AlphaFoldDB" id="H8ZFM7"/>
<sequence length="444" mass="49977">MAVSKRRISQKCRKTEDTDIPSDNEEEGIRFDPNKKVLRARRRNERGPAAKVSLIGSEPPRYSMDQKLKGLNHSFIQSVTLAYNKDNTYNFSSISSQYTKYREEIVEREGVQGTSLLNTTQRQNMADILRAGLGQTTPSKPPMDQDQMKKAEFILGQHGSIGAGLFGAAALNRQKEEERAALDVSQTEKKQETAKRSESMPSSPKKVAQKEDTHKAESADEVNSREPKGENSREAKGETDEKNSREADELAPGKSEKQKTPGSPKKDVHHKEAHHKKVSKESHKEAHKEVSKEATKDSKETKNSHSKDSHHKEVKTKDSHQKEVSKDETVKSGDKTKSTSLFDMTCKVFVRNTSRFEDLGFHRVAVKEVQGKRTIIVYDNKKKKETEMISVSLDKTSIQSDRSRKELAFVEPSSTLLYKIKLATLEDATALRRACNSENTSSTK</sequence>
<feature type="compositionally biased region" description="Basic and acidic residues" evidence="1">
    <location>
        <begin position="279"/>
        <end position="336"/>
    </location>
</feature>
<feature type="compositionally biased region" description="Basic and acidic residues" evidence="1">
    <location>
        <begin position="177"/>
        <end position="198"/>
    </location>
</feature>
<protein>
    <submittedName>
        <fullName evidence="2">Uncharacterized protein</fullName>
    </submittedName>
</protein>